<evidence type="ECO:0000256" key="5">
    <source>
        <dbReference type="ARBA" id="ARBA00023163"/>
    </source>
</evidence>
<dbReference type="PANTHER" id="PTHR13114:SF7">
    <property type="entry name" value="MEDIATOR OF RNA POLYMERASE II TRANSCRIPTION SUBUNIT 17"/>
    <property type="match status" value="1"/>
</dbReference>
<protein>
    <recommendedName>
        <fullName evidence="3 8">Mediator of RNA polymerase II transcription subunit 17</fullName>
    </recommendedName>
    <alternativeName>
        <fullName evidence="7 8">Mediator complex subunit 17</fullName>
    </alternativeName>
</protein>
<comment type="caution">
    <text evidence="9">The sequence shown here is derived from an EMBL/GenBank/DDBJ whole genome shotgun (WGS) entry which is preliminary data.</text>
</comment>
<keyword evidence="10" id="KW-1185">Reference proteome</keyword>
<sequence>MNTTESSTIQLSLRPATTENNGAQTLAEQIWRINAERGHFRNVTEEGLRREIEAQEAGLVETTEENDVEEEDKVHTREGLAAARLELIRYVGQAYQEAAMALDFISLLLSKDAPTQGTQSMSPALKSLVPPGTIHYEKWPPTQRTNAELRNEDVVTKGWKMQSLNAAADSLLAGAARLKKEVKKETKYWEQVLSLSREGWAIRRVPQRKNVLGVQFGTVEAAPRFRSRGFSALRSNNEGDIILDEELTQRPEAIRVRIRHYDKIVGSSRLAAIDTTAQAPIEELVHRARDTLFEQELYQEMILEARQLHGYYVETRDGVIQAPIKSSKPSNSISGGPNEASENILIDKIYLDETLDEYNDHTQDAFAERVVLALRVLLAHGYRQRLHLRSQIPPPMTEKERKPPVTAILRPLLTVLQHWTDLGLLRKYLETTCSIRREAGADASFTLRAGLNLASAESEAESTADAVVGSLTGPLETEAMLRVPEQNFKIMLRTQMGPPSFGSEFRVSVVGEPGAARCRGDRSFKNFGKLERFLDSRVKGASNAARQEAEMLNQ</sequence>
<comment type="similarity">
    <text evidence="2 8">Belongs to the Mediator complex subunit 17 family.</text>
</comment>
<evidence type="ECO:0000256" key="6">
    <source>
        <dbReference type="ARBA" id="ARBA00023242"/>
    </source>
</evidence>
<evidence type="ECO:0000256" key="7">
    <source>
        <dbReference type="ARBA" id="ARBA00032014"/>
    </source>
</evidence>
<evidence type="ECO:0000256" key="8">
    <source>
        <dbReference type="RuleBase" id="RU364140"/>
    </source>
</evidence>
<organism evidence="9 10">
    <name type="scientific">Coniosporium apollinis</name>
    <dbReference type="NCBI Taxonomy" id="61459"/>
    <lineage>
        <taxon>Eukaryota</taxon>
        <taxon>Fungi</taxon>
        <taxon>Dikarya</taxon>
        <taxon>Ascomycota</taxon>
        <taxon>Pezizomycotina</taxon>
        <taxon>Dothideomycetes</taxon>
        <taxon>Dothideomycetes incertae sedis</taxon>
        <taxon>Coniosporium</taxon>
    </lineage>
</organism>
<comment type="subunit">
    <text evidence="8">Component of the Mediator complex.</text>
</comment>
<evidence type="ECO:0000256" key="2">
    <source>
        <dbReference type="ARBA" id="ARBA00005635"/>
    </source>
</evidence>
<evidence type="ECO:0000256" key="3">
    <source>
        <dbReference type="ARBA" id="ARBA00019610"/>
    </source>
</evidence>
<dbReference type="Proteomes" id="UP001172684">
    <property type="component" value="Unassembled WGS sequence"/>
</dbReference>
<evidence type="ECO:0000313" key="9">
    <source>
        <dbReference type="EMBL" id="KAJ9667988.1"/>
    </source>
</evidence>
<dbReference type="EMBL" id="JAPDRL010000009">
    <property type="protein sequence ID" value="KAJ9667988.1"/>
    <property type="molecule type" value="Genomic_DNA"/>
</dbReference>
<evidence type="ECO:0000313" key="10">
    <source>
        <dbReference type="Proteomes" id="UP001172684"/>
    </source>
</evidence>
<accession>A0ABQ9P530</accession>
<evidence type="ECO:0000256" key="4">
    <source>
        <dbReference type="ARBA" id="ARBA00023015"/>
    </source>
</evidence>
<evidence type="ECO:0000256" key="1">
    <source>
        <dbReference type="ARBA" id="ARBA00004123"/>
    </source>
</evidence>
<proteinExistence type="inferred from homology"/>
<keyword evidence="5 8" id="KW-0804">Transcription</keyword>
<comment type="function">
    <text evidence="8">Component of the Mediator complex, a coactivator involved in the regulated transcription of nearly all RNA polymerase II-dependent genes. Mediator functions as a bridge to convey information from gene-specific regulatory proteins to the basal RNA polymerase II transcription machinery. Mediator is recruited to promoters by direct interactions with regulatory proteins and serves as a scaffold for the assembly of a functional preinitiation complex with RNA polymerase II and the general transcription factors.</text>
</comment>
<name>A0ABQ9P530_9PEZI</name>
<gene>
    <name evidence="9" type="primary">SRB4</name>
    <name evidence="8" type="synonym">MED17</name>
    <name evidence="9" type="ORF">H2201_001793</name>
</gene>
<dbReference type="Gene3D" id="6.10.250.2620">
    <property type="match status" value="1"/>
</dbReference>
<keyword evidence="6 8" id="KW-0539">Nucleus</keyword>
<keyword evidence="8" id="KW-0010">Activator</keyword>
<reference evidence="9" key="1">
    <citation type="submission" date="2022-10" db="EMBL/GenBank/DDBJ databases">
        <title>Culturing micro-colonial fungi from biological soil crusts in the Mojave desert and describing Neophaeococcomyces mojavensis, and introducing the new genera and species Taxawa tesnikishii.</title>
        <authorList>
            <person name="Kurbessoian T."/>
            <person name="Stajich J.E."/>
        </authorList>
    </citation>
    <scope>NUCLEOTIDE SEQUENCE</scope>
    <source>
        <strain evidence="9">TK_1</strain>
    </source>
</reference>
<dbReference type="PANTHER" id="PTHR13114">
    <property type="entry name" value="MEDIATOR OF RNA POLYMERASE II TRANSCRIPTION SUBUNIT 17"/>
    <property type="match status" value="1"/>
</dbReference>
<comment type="subcellular location">
    <subcellularLocation>
        <location evidence="1 8">Nucleus</location>
    </subcellularLocation>
</comment>
<keyword evidence="4 8" id="KW-0805">Transcription regulation</keyword>
<dbReference type="Pfam" id="PF10156">
    <property type="entry name" value="Med17"/>
    <property type="match status" value="1"/>
</dbReference>
<dbReference type="InterPro" id="IPR019313">
    <property type="entry name" value="Mediator_Med17"/>
</dbReference>